<dbReference type="PANTHER" id="PTHR23502">
    <property type="entry name" value="MAJOR FACILITATOR SUPERFAMILY"/>
    <property type="match status" value="1"/>
</dbReference>
<keyword evidence="2 6" id="KW-0812">Transmembrane</keyword>
<dbReference type="GO" id="GO:0005886">
    <property type="term" value="C:plasma membrane"/>
    <property type="evidence" value="ECO:0007669"/>
    <property type="project" value="TreeGrafter"/>
</dbReference>
<name>A0A397V8D2_9GLOM</name>
<dbReference type="InterPro" id="IPR020846">
    <property type="entry name" value="MFS_dom"/>
</dbReference>
<dbReference type="Pfam" id="PF07690">
    <property type="entry name" value="MFS_1"/>
    <property type="match status" value="1"/>
</dbReference>
<sequence length="463" mass="51370">MDIENNQLHDDKNEPSLENEKTEESDQIRETESTPLNDPMNWSLKKKQFIVFIISTAGSIIPLSSTIFFPAIIKIGVDLNTSQVLANLIISIFIFLMGITPLGWASYSDTRETRRRVYLISLIIYVIASAVCAISNNIWQLLVMRSFQAFGGSAAQSIGAGTISDIFIHTERGRAYGWFNLGNIIGVVIGPIIGGYITQYLGWRFIFVFLSIYGGATLVIIYFALPETFRHTQLSLTTTPLPKKRFNPFLSLGLLRYPNLSLPILYMSIIFSVIYVQNTLIPITFSTKYNLSPSNVGLVFLAISIGYSLGSIASGSYSDFILAKNKKKYGSICPEMRINSIWLGSVLVPVSLLAYGWFIVKNVHIALPLSSLFFFAFGTLLVFNGSSTYLIDAFPGRSASATAVNNCFKSIAASIMSFTSVPLENALGTGLLYTLLTVFIILGTSCMVMVYFKGKKWREHFQK</sequence>
<comment type="subcellular location">
    <subcellularLocation>
        <location evidence="1">Membrane</location>
        <topology evidence="1">Multi-pass membrane protein</topology>
    </subcellularLocation>
</comment>
<accession>A0A397V8D2</accession>
<evidence type="ECO:0000256" key="6">
    <source>
        <dbReference type="SAM" id="Phobius"/>
    </source>
</evidence>
<keyword evidence="9" id="KW-1185">Reference proteome</keyword>
<protein>
    <submittedName>
        <fullName evidence="8">Major facilitator superfamily domain-containing protein</fullName>
    </submittedName>
</protein>
<dbReference type="Proteomes" id="UP000266673">
    <property type="component" value="Unassembled WGS sequence"/>
</dbReference>
<feature type="transmembrane region" description="Helical" evidence="6">
    <location>
        <begin position="175"/>
        <end position="197"/>
    </location>
</feature>
<feature type="transmembrane region" description="Helical" evidence="6">
    <location>
        <begin position="431"/>
        <end position="452"/>
    </location>
</feature>
<dbReference type="PANTHER" id="PTHR23502:SF5">
    <property type="entry name" value="QUINIDINE RESISTANCE PROTEIN 3"/>
    <property type="match status" value="1"/>
</dbReference>
<dbReference type="InterPro" id="IPR011701">
    <property type="entry name" value="MFS"/>
</dbReference>
<evidence type="ECO:0000313" key="9">
    <source>
        <dbReference type="Proteomes" id="UP000266673"/>
    </source>
</evidence>
<feature type="region of interest" description="Disordered" evidence="5">
    <location>
        <begin position="1"/>
        <end position="39"/>
    </location>
</feature>
<dbReference type="STRING" id="44941.A0A397V8D2"/>
<dbReference type="AlphaFoldDB" id="A0A397V8D2"/>
<reference evidence="8 9" key="1">
    <citation type="submission" date="2018-06" db="EMBL/GenBank/DDBJ databases">
        <title>Comparative genomics reveals the genomic features of Rhizophagus irregularis, R. cerebriforme, R. diaphanum and Gigaspora rosea, and their symbiotic lifestyle signature.</title>
        <authorList>
            <person name="Morin E."/>
            <person name="San Clemente H."/>
            <person name="Chen E.C.H."/>
            <person name="De La Providencia I."/>
            <person name="Hainaut M."/>
            <person name="Kuo A."/>
            <person name="Kohler A."/>
            <person name="Murat C."/>
            <person name="Tang N."/>
            <person name="Roy S."/>
            <person name="Loubradou J."/>
            <person name="Henrissat B."/>
            <person name="Grigoriev I.V."/>
            <person name="Corradi N."/>
            <person name="Roux C."/>
            <person name="Martin F.M."/>
        </authorList>
    </citation>
    <scope>NUCLEOTIDE SEQUENCE [LARGE SCALE GENOMIC DNA]</scope>
    <source>
        <strain evidence="8 9">DAOM 194757</strain>
    </source>
</reference>
<proteinExistence type="predicted"/>
<feature type="transmembrane region" description="Helical" evidence="6">
    <location>
        <begin position="254"/>
        <end position="276"/>
    </location>
</feature>
<evidence type="ECO:0000256" key="5">
    <source>
        <dbReference type="SAM" id="MobiDB-lite"/>
    </source>
</evidence>
<dbReference type="Gene3D" id="1.20.1720.10">
    <property type="entry name" value="Multidrug resistance protein D"/>
    <property type="match status" value="1"/>
</dbReference>
<keyword evidence="3 6" id="KW-1133">Transmembrane helix</keyword>
<feature type="transmembrane region" description="Helical" evidence="6">
    <location>
        <begin position="49"/>
        <end position="73"/>
    </location>
</feature>
<dbReference type="OrthoDB" id="3936150at2759"/>
<dbReference type="SUPFAM" id="SSF103473">
    <property type="entry name" value="MFS general substrate transporter"/>
    <property type="match status" value="1"/>
</dbReference>
<evidence type="ECO:0000259" key="7">
    <source>
        <dbReference type="PROSITE" id="PS50850"/>
    </source>
</evidence>
<feature type="compositionally biased region" description="Basic and acidic residues" evidence="5">
    <location>
        <begin position="7"/>
        <end position="32"/>
    </location>
</feature>
<feature type="transmembrane region" description="Helical" evidence="6">
    <location>
        <begin position="85"/>
        <end position="105"/>
    </location>
</feature>
<gene>
    <name evidence="8" type="ORF">C2G38_1368071</name>
</gene>
<comment type="caution">
    <text evidence="8">The sequence shown here is derived from an EMBL/GenBank/DDBJ whole genome shotgun (WGS) entry which is preliminary data.</text>
</comment>
<organism evidence="8 9">
    <name type="scientific">Gigaspora rosea</name>
    <dbReference type="NCBI Taxonomy" id="44941"/>
    <lineage>
        <taxon>Eukaryota</taxon>
        <taxon>Fungi</taxon>
        <taxon>Fungi incertae sedis</taxon>
        <taxon>Mucoromycota</taxon>
        <taxon>Glomeromycotina</taxon>
        <taxon>Glomeromycetes</taxon>
        <taxon>Diversisporales</taxon>
        <taxon>Gigasporaceae</taxon>
        <taxon>Gigaspora</taxon>
    </lineage>
</organism>
<feature type="transmembrane region" description="Helical" evidence="6">
    <location>
        <begin position="117"/>
        <end position="141"/>
    </location>
</feature>
<feature type="transmembrane region" description="Helical" evidence="6">
    <location>
        <begin position="203"/>
        <end position="225"/>
    </location>
</feature>
<dbReference type="PROSITE" id="PS50850">
    <property type="entry name" value="MFS"/>
    <property type="match status" value="1"/>
</dbReference>
<evidence type="ECO:0000256" key="3">
    <source>
        <dbReference type="ARBA" id="ARBA00022989"/>
    </source>
</evidence>
<keyword evidence="4 6" id="KW-0472">Membrane</keyword>
<evidence type="ECO:0000256" key="4">
    <source>
        <dbReference type="ARBA" id="ARBA00023136"/>
    </source>
</evidence>
<feature type="transmembrane region" description="Helical" evidence="6">
    <location>
        <begin position="341"/>
        <end position="360"/>
    </location>
</feature>
<feature type="transmembrane region" description="Helical" evidence="6">
    <location>
        <begin position="372"/>
        <end position="391"/>
    </location>
</feature>
<feature type="transmembrane region" description="Helical" evidence="6">
    <location>
        <begin position="296"/>
        <end position="320"/>
    </location>
</feature>
<dbReference type="EMBL" id="QKWP01000557">
    <property type="protein sequence ID" value="RIB18171.1"/>
    <property type="molecule type" value="Genomic_DNA"/>
</dbReference>
<feature type="domain" description="Major facilitator superfamily (MFS) profile" evidence="7">
    <location>
        <begin position="50"/>
        <end position="455"/>
    </location>
</feature>
<evidence type="ECO:0000313" key="8">
    <source>
        <dbReference type="EMBL" id="RIB18171.1"/>
    </source>
</evidence>
<dbReference type="InterPro" id="IPR036259">
    <property type="entry name" value="MFS_trans_sf"/>
</dbReference>
<evidence type="ECO:0000256" key="2">
    <source>
        <dbReference type="ARBA" id="ARBA00022692"/>
    </source>
</evidence>
<evidence type="ECO:0000256" key="1">
    <source>
        <dbReference type="ARBA" id="ARBA00004141"/>
    </source>
</evidence>
<dbReference type="GO" id="GO:0022857">
    <property type="term" value="F:transmembrane transporter activity"/>
    <property type="evidence" value="ECO:0007669"/>
    <property type="project" value="InterPro"/>
</dbReference>